<name>A0ABU1K915_9FLAO</name>
<keyword evidence="3" id="KW-1185">Reference proteome</keyword>
<keyword evidence="1" id="KW-0175">Coiled coil</keyword>
<sequence>MKTSTHLKYIKAHDPEGLHEDTTQTLSELAFIEDELHFLRDLITENTLELIVGKPFEESRKLAEKLSSLENKEKALLKELKQHHNNLELLLDDIEVPNEVKDYKDTHYKLMMKVINFYAEVKSVKRNIFKIIAENRKKNKEKRLL</sequence>
<evidence type="ECO:0000313" key="2">
    <source>
        <dbReference type="EMBL" id="MDR6301542.1"/>
    </source>
</evidence>
<comment type="caution">
    <text evidence="2">The sequence shown here is derived from an EMBL/GenBank/DDBJ whole genome shotgun (WGS) entry which is preliminary data.</text>
</comment>
<dbReference type="EMBL" id="JAVDQA010000006">
    <property type="protein sequence ID" value="MDR6301542.1"/>
    <property type="molecule type" value="Genomic_DNA"/>
</dbReference>
<feature type="coiled-coil region" evidence="1">
    <location>
        <begin position="59"/>
        <end position="86"/>
    </location>
</feature>
<organism evidence="2 3">
    <name type="scientific">Mesonia maritima</name>
    <dbReference type="NCBI Taxonomy" id="1793873"/>
    <lineage>
        <taxon>Bacteria</taxon>
        <taxon>Pseudomonadati</taxon>
        <taxon>Bacteroidota</taxon>
        <taxon>Flavobacteriia</taxon>
        <taxon>Flavobacteriales</taxon>
        <taxon>Flavobacteriaceae</taxon>
        <taxon>Mesonia</taxon>
    </lineage>
</organism>
<gene>
    <name evidence="2" type="ORF">GGR31_002211</name>
</gene>
<proteinExistence type="predicted"/>
<protein>
    <submittedName>
        <fullName evidence="2">Uncharacterized protein</fullName>
    </submittedName>
</protein>
<dbReference type="Proteomes" id="UP001257659">
    <property type="component" value="Unassembled WGS sequence"/>
</dbReference>
<reference evidence="2 3" key="1">
    <citation type="submission" date="2023-07" db="EMBL/GenBank/DDBJ databases">
        <title>Genomic Encyclopedia of Type Strains, Phase IV (KMG-IV): sequencing the most valuable type-strain genomes for metagenomic binning, comparative biology and taxonomic classification.</title>
        <authorList>
            <person name="Goeker M."/>
        </authorList>
    </citation>
    <scope>NUCLEOTIDE SEQUENCE [LARGE SCALE GENOMIC DNA]</scope>
    <source>
        <strain evidence="2 3">DSM 102814</strain>
    </source>
</reference>
<evidence type="ECO:0000256" key="1">
    <source>
        <dbReference type="SAM" id="Coils"/>
    </source>
</evidence>
<evidence type="ECO:0000313" key="3">
    <source>
        <dbReference type="Proteomes" id="UP001257659"/>
    </source>
</evidence>
<accession>A0ABU1K915</accession>
<dbReference type="RefSeq" id="WP_309729043.1">
    <property type="nucleotide sequence ID" value="NZ_JAVDQA010000006.1"/>
</dbReference>